<dbReference type="AlphaFoldDB" id="A0A517XW49"/>
<dbReference type="OrthoDB" id="9916779at2"/>
<gene>
    <name evidence="1" type="ORF">ETAA1_37060</name>
</gene>
<evidence type="ECO:0000313" key="1">
    <source>
        <dbReference type="EMBL" id="QDU21733.1"/>
    </source>
</evidence>
<organism evidence="1 2">
    <name type="scientific">Urbifossiella limnaea</name>
    <dbReference type="NCBI Taxonomy" id="2528023"/>
    <lineage>
        <taxon>Bacteria</taxon>
        <taxon>Pseudomonadati</taxon>
        <taxon>Planctomycetota</taxon>
        <taxon>Planctomycetia</taxon>
        <taxon>Gemmatales</taxon>
        <taxon>Gemmataceae</taxon>
        <taxon>Urbifossiella</taxon>
    </lineage>
</organism>
<evidence type="ECO:0008006" key="3">
    <source>
        <dbReference type="Google" id="ProtNLM"/>
    </source>
</evidence>
<proteinExistence type="predicted"/>
<dbReference type="RefSeq" id="WP_145240901.1">
    <property type="nucleotide sequence ID" value="NZ_CP036273.1"/>
</dbReference>
<dbReference type="KEGG" id="uli:ETAA1_37060"/>
<dbReference type="Proteomes" id="UP000319576">
    <property type="component" value="Chromosome"/>
</dbReference>
<dbReference type="EMBL" id="CP036273">
    <property type="protein sequence ID" value="QDU21733.1"/>
    <property type="molecule type" value="Genomic_DNA"/>
</dbReference>
<protein>
    <recommendedName>
        <fullName evidence="3">DUF4339 domain-containing protein</fullName>
    </recommendedName>
</protein>
<keyword evidence="2" id="KW-1185">Reference proteome</keyword>
<evidence type="ECO:0000313" key="2">
    <source>
        <dbReference type="Proteomes" id="UP000319576"/>
    </source>
</evidence>
<accession>A0A517XW49</accession>
<sequence>MPDVPPAPDQFWLLTGEVPTGPFTVAQIHAELAVGRASWQTPACLVGGTTWLPLVQTPGVGPERPPSAPCVSTPPPAPAAGGVRREVVPALATVVLIVVTATLVYGLYEWVRPFTPTEVCKRLERAKTAADAKKYATPRMHPLLDSMFADQSVLDPNDTFEWTQEADGPRPRTRRVGFRGSWLSPEAGHRVRMEGYMLVIQDGGWKADDMFITVVEGQALPAPGSLVEEHHRNPPRSAAGAVQLPPREGVGFWAFLERNWKGTAMVAFFVLAGAWNAFRPRPAARRAGSGGAG</sequence>
<reference evidence="1 2" key="1">
    <citation type="submission" date="2019-02" db="EMBL/GenBank/DDBJ databases">
        <title>Deep-cultivation of Planctomycetes and their phenomic and genomic characterization uncovers novel biology.</title>
        <authorList>
            <person name="Wiegand S."/>
            <person name="Jogler M."/>
            <person name="Boedeker C."/>
            <person name="Pinto D."/>
            <person name="Vollmers J."/>
            <person name="Rivas-Marin E."/>
            <person name="Kohn T."/>
            <person name="Peeters S.H."/>
            <person name="Heuer A."/>
            <person name="Rast P."/>
            <person name="Oberbeckmann S."/>
            <person name="Bunk B."/>
            <person name="Jeske O."/>
            <person name="Meyerdierks A."/>
            <person name="Storesund J.E."/>
            <person name="Kallscheuer N."/>
            <person name="Luecker S."/>
            <person name="Lage O.M."/>
            <person name="Pohl T."/>
            <person name="Merkel B.J."/>
            <person name="Hornburger P."/>
            <person name="Mueller R.-W."/>
            <person name="Bruemmer F."/>
            <person name="Labrenz M."/>
            <person name="Spormann A.M."/>
            <person name="Op den Camp H."/>
            <person name="Overmann J."/>
            <person name="Amann R."/>
            <person name="Jetten M.S.M."/>
            <person name="Mascher T."/>
            <person name="Medema M.H."/>
            <person name="Devos D.P."/>
            <person name="Kaster A.-K."/>
            <person name="Ovreas L."/>
            <person name="Rohde M."/>
            <person name="Galperin M.Y."/>
            <person name="Jogler C."/>
        </authorList>
    </citation>
    <scope>NUCLEOTIDE SEQUENCE [LARGE SCALE GENOMIC DNA]</scope>
    <source>
        <strain evidence="1 2">ETA_A1</strain>
    </source>
</reference>
<name>A0A517XW49_9BACT</name>